<evidence type="ECO:0000313" key="3">
    <source>
        <dbReference type="Proteomes" id="UP000580861"/>
    </source>
</evidence>
<dbReference type="GO" id="GO:0032259">
    <property type="term" value="P:methylation"/>
    <property type="evidence" value="ECO:0007669"/>
    <property type="project" value="UniProtKB-KW"/>
</dbReference>
<proteinExistence type="predicted"/>
<protein>
    <submittedName>
        <fullName evidence="2">SAM-dependent methyltransferase</fullName>
    </submittedName>
</protein>
<dbReference type="InterPro" id="IPR050508">
    <property type="entry name" value="Methyltransf_Superfamily"/>
</dbReference>
<dbReference type="PANTHER" id="PTHR42912">
    <property type="entry name" value="METHYLTRANSFERASE"/>
    <property type="match status" value="1"/>
</dbReference>
<dbReference type="EMBL" id="JACHMX010000001">
    <property type="protein sequence ID" value="MBB5858189.1"/>
    <property type="molecule type" value="Genomic_DNA"/>
</dbReference>
<sequence>MRESVPGPAVGDAFGGVLRACHEAGARTGAVFQIVERDDGHIAASDAAVYFAPVEDWPELERKACEEITGRALDVGCGAGRHASVLIAAGVEVIGLDSSPGAVAVARARGVDARLGSASVVPAGISAMDTVVLFGNGIGLLGCPRQAPVVLAELARVAAPGARLLGSGHDPCVTTDPIHLAYHDHNRRRGRMPGHLRLRVRHEHLASEWFDYLLPSETELAELVRGSPWRLVEIRQDGRGGYLAVMQLR</sequence>
<dbReference type="InterPro" id="IPR029063">
    <property type="entry name" value="SAM-dependent_MTases_sf"/>
</dbReference>
<evidence type="ECO:0000259" key="1">
    <source>
        <dbReference type="Pfam" id="PF13649"/>
    </source>
</evidence>
<feature type="domain" description="Methyltransferase" evidence="1">
    <location>
        <begin position="73"/>
        <end position="161"/>
    </location>
</feature>
<dbReference type="InterPro" id="IPR041698">
    <property type="entry name" value="Methyltransf_25"/>
</dbReference>
<accession>A0A841BBI3</accession>
<dbReference type="GO" id="GO:0008168">
    <property type="term" value="F:methyltransferase activity"/>
    <property type="evidence" value="ECO:0007669"/>
    <property type="project" value="UniProtKB-KW"/>
</dbReference>
<reference evidence="2 3" key="1">
    <citation type="submission" date="2020-08" db="EMBL/GenBank/DDBJ databases">
        <title>Sequencing the genomes of 1000 actinobacteria strains.</title>
        <authorList>
            <person name="Klenk H.-P."/>
        </authorList>
    </citation>
    <scope>NUCLEOTIDE SEQUENCE [LARGE SCALE GENOMIC DNA]</scope>
    <source>
        <strain evidence="2 3">DSM 45272</strain>
    </source>
</reference>
<comment type="caution">
    <text evidence="2">The sequence shown here is derived from an EMBL/GenBank/DDBJ whole genome shotgun (WGS) entry which is preliminary data.</text>
</comment>
<keyword evidence="3" id="KW-1185">Reference proteome</keyword>
<dbReference type="Gene3D" id="3.40.50.150">
    <property type="entry name" value="Vaccinia Virus protein VP39"/>
    <property type="match status" value="1"/>
</dbReference>
<evidence type="ECO:0000313" key="2">
    <source>
        <dbReference type="EMBL" id="MBB5858189.1"/>
    </source>
</evidence>
<keyword evidence="2" id="KW-0489">Methyltransferase</keyword>
<dbReference type="Pfam" id="PF13649">
    <property type="entry name" value="Methyltransf_25"/>
    <property type="match status" value="1"/>
</dbReference>
<gene>
    <name evidence="2" type="ORF">HDA45_008276</name>
</gene>
<dbReference type="CDD" id="cd02440">
    <property type="entry name" value="AdoMet_MTases"/>
    <property type="match status" value="1"/>
</dbReference>
<organism evidence="2 3">
    <name type="scientific">Amycolatopsis umgeniensis</name>
    <dbReference type="NCBI Taxonomy" id="336628"/>
    <lineage>
        <taxon>Bacteria</taxon>
        <taxon>Bacillati</taxon>
        <taxon>Actinomycetota</taxon>
        <taxon>Actinomycetes</taxon>
        <taxon>Pseudonocardiales</taxon>
        <taxon>Pseudonocardiaceae</taxon>
        <taxon>Amycolatopsis</taxon>
    </lineage>
</organism>
<dbReference type="RefSeq" id="WP_184904916.1">
    <property type="nucleotide sequence ID" value="NZ_JACHMX010000001.1"/>
</dbReference>
<name>A0A841BBI3_9PSEU</name>
<dbReference type="Proteomes" id="UP000580861">
    <property type="component" value="Unassembled WGS sequence"/>
</dbReference>
<dbReference type="AlphaFoldDB" id="A0A841BBI3"/>
<dbReference type="SUPFAM" id="SSF53335">
    <property type="entry name" value="S-adenosyl-L-methionine-dependent methyltransferases"/>
    <property type="match status" value="1"/>
</dbReference>
<keyword evidence="2" id="KW-0808">Transferase</keyword>